<evidence type="ECO:0000256" key="10">
    <source>
        <dbReference type="ARBA" id="ARBA00023237"/>
    </source>
</evidence>
<evidence type="ECO:0000256" key="1">
    <source>
        <dbReference type="ARBA" id="ARBA00004571"/>
    </source>
</evidence>
<keyword evidence="9 16" id="KW-0675">Receptor</keyword>
<feature type="chain" id="PRO_5020289095" evidence="13">
    <location>
        <begin position="25"/>
        <end position="686"/>
    </location>
</feature>
<name>A0A4U1BVP8_9GAMM</name>
<dbReference type="InterPro" id="IPR037066">
    <property type="entry name" value="Plug_dom_sf"/>
</dbReference>
<feature type="signal peptide" evidence="13">
    <location>
        <begin position="1"/>
        <end position="24"/>
    </location>
</feature>
<keyword evidence="10 11" id="KW-0998">Cell outer membrane</keyword>
<keyword evidence="8 11" id="KW-0472">Membrane</keyword>
<comment type="caution">
    <text evidence="16">The sequence shown here is derived from an EMBL/GenBank/DDBJ whole genome shotgun (WGS) entry which is preliminary data.</text>
</comment>
<keyword evidence="3 11" id="KW-0813">Transport</keyword>
<evidence type="ECO:0000256" key="4">
    <source>
        <dbReference type="ARBA" id="ARBA00022452"/>
    </source>
</evidence>
<evidence type="ECO:0000259" key="14">
    <source>
        <dbReference type="Pfam" id="PF00593"/>
    </source>
</evidence>
<dbReference type="Pfam" id="PF00593">
    <property type="entry name" value="TonB_dep_Rec_b-barrel"/>
    <property type="match status" value="1"/>
</dbReference>
<dbReference type="GO" id="GO:0009279">
    <property type="term" value="C:cell outer membrane"/>
    <property type="evidence" value="ECO:0007669"/>
    <property type="project" value="UniProtKB-SubCell"/>
</dbReference>
<keyword evidence="17" id="KW-1185">Reference proteome</keyword>
<dbReference type="Gene3D" id="2.40.170.20">
    <property type="entry name" value="TonB-dependent receptor, beta-barrel domain"/>
    <property type="match status" value="1"/>
</dbReference>
<dbReference type="GO" id="GO:0015344">
    <property type="term" value="F:siderophore uptake transmembrane transporter activity"/>
    <property type="evidence" value="ECO:0007669"/>
    <property type="project" value="TreeGrafter"/>
</dbReference>
<evidence type="ECO:0000256" key="2">
    <source>
        <dbReference type="ARBA" id="ARBA00008143"/>
    </source>
</evidence>
<evidence type="ECO:0000256" key="13">
    <source>
        <dbReference type="SAM" id="SignalP"/>
    </source>
</evidence>
<dbReference type="InterPro" id="IPR012910">
    <property type="entry name" value="Plug_dom"/>
</dbReference>
<evidence type="ECO:0000256" key="11">
    <source>
        <dbReference type="PROSITE-ProRule" id="PRU01360"/>
    </source>
</evidence>
<dbReference type="EMBL" id="SWCJ01000001">
    <property type="protein sequence ID" value="TKB58691.1"/>
    <property type="molecule type" value="Genomic_DNA"/>
</dbReference>
<dbReference type="PROSITE" id="PS52016">
    <property type="entry name" value="TONB_DEPENDENT_REC_3"/>
    <property type="match status" value="1"/>
</dbReference>
<evidence type="ECO:0000313" key="16">
    <source>
        <dbReference type="EMBL" id="TKB58691.1"/>
    </source>
</evidence>
<gene>
    <name evidence="16" type="ORF">FCL42_02790</name>
</gene>
<keyword evidence="6 13" id="KW-0732">Signal</keyword>
<dbReference type="PANTHER" id="PTHR30069">
    <property type="entry name" value="TONB-DEPENDENT OUTER MEMBRANE RECEPTOR"/>
    <property type="match status" value="1"/>
</dbReference>
<organism evidence="16 17">
    <name type="scientific">Ferrimonas aestuarii</name>
    <dbReference type="NCBI Taxonomy" id="2569539"/>
    <lineage>
        <taxon>Bacteria</taxon>
        <taxon>Pseudomonadati</taxon>
        <taxon>Pseudomonadota</taxon>
        <taxon>Gammaproteobacteria</taxon>
        <taxon>Alteromonadales</taxon>
        <taxon>Ferrimonadaceae</taxon>
        <taxon>Ferrimonas</taxon>
    </lineage>
</organism>
<evidence type="ECO:0000256" key="12">
    <source>
        <dbReference type="RuleBase" id="RU003357"/>
    </source>
</evidence>
<evidence type="ECO:0000259" key="15">
    <source>
        <dbReference type="Pfam" id="PF07715"/>
    </source>
</evidence>
<protein>
    <submittedName>
        <fullName evidence="16">TonB-dependent receptor</fullName>
    </submittedName>
</protein>
<dbReference type="InterPro" id="IPR000531">
    <property type="entry name" value="Beta-barrel_TonB"/>
</dbReference>
<feature type="domain" description="TonB-dependent receptor-like beta-barrel" evidence="14">
    <location>
        <begin position="256"/>
        <end position="660"/>
    </location>
</feature>
<dbReference type="RefSeq" id="WP_136861839.1">
    <property type="nucleotide sequence ID" value="NZ_SWCJ01000001.1"/>
</dbReference>
<dbReference type="Proteomes" id="UP000305675">
    <property type="component" value="Unassembled WGS sequence"/>
</dbReference>
<dbReference type="GO" id="GO:0044718">
    <property type="term" value="P:siderophore transmembrane transport"/>
    <property type="evidence" value="ECO:0007669"/>
    <property type="project" value="TreeGrafter"/>
</dbReference>
<proteinExistence type="inferred from homology"/>
<dbReference type="Pfam" id="PF07715">
    <property type="entry name" value="Plug"/>
    <property type="match status" value="1"/>
</dbReference>
<dbReference type="InterPro" id="IPR036942">
    <property type="entry name" value="Beta-barrel_TonB_sf"/>
</dbReference>
<dbReference type="AlphaFoldDB" id="A0A4U1BVP8"/>
<evidence type="ECO:0000256" key="6">
    <source>
        <dbReference type="ARBA" id="ARBA00022729"/>
    </source>
</evidence>
<dbReference type="InterPro" id="IPR039426">
    <property type="entry name" value="TonB-dep_rcpt-like"/>
</dbReference>
<dbReference type="OrthoDB" id="9764669at2"/>
<keyword evidence="7 12" id="KW-0798">TonB box</keyword>
<dbReference type="SUPFAM" id="SSF56935">
    <property type="entry name" value="Porins"/>
    <property type="match status" value="1"/>
</dbReference>
<dbReference type="PANTHER" id="PTHR30069:SF29">
    <property type="entry name" value="HEMOGLOBIN AND HEMOGLOBIN-HAPTOGLOBIN-BINDING PROTEIN 1-RELATED"/>
    <property type="match status" value="1"/>
</dbReference>
<reference evidence="16 17" key="1">
    <citation type="submission" date="2019-04" db="EMBL/GenBank/DDBJ databases">
        <authorList>
            <person name="Hwang J.C."/>
        </authorList>
    </citation>
    <scope>NUCLEOTIDE SEQUENCE [LARGE SCALE GENOMIC DNA]</scope>
    <source>
        <strain evidence="16 17">IMCC35002</strain>
    </source>
</reference>
<evidence type="ECO:0000256" key="3">
    <source>
        <dbReference type="ARBA" id="ARBA00022448"/>
    </source>
</evidence>
<sequence length="686" mass="76456">MNALRLTPVALMVAATLSAPSAQADDKEVFSLGEIVVAETTGVRDIAIHNVLTEETIEMIGARTAADALEYIPGVHITQSNKGEKFLTMQGFEQDKILILLDGVPYYETNYGQLDLNQIPANIIAKVEVSKGASSVLYGPNGMGGVINIITHKGQQGISGKLDANFGEYGQNHQSASLSYGQGGFTLFGTVEHTGRDAFSLSDDYKPVESYVKDRWGDLPKFMEVEDGGKRVNSDLESINARLRAGYSNDTTEVYASVYHFDTERGLPFHDSYNKVFDTYSTFSDISEYKDQGIDLNASHKLNDRVTLRALAYYHTHTDTLSFYETPEQAVKMGDSSYDDYTFGGALFGDISINDWNDLSVSANYKSDVHKKWVDHALDSSLSSPTERSELETYSLAMEDTMRFGRLTVVAGLAWHQQTVIDFQGQSAGDTLGNGNADESDTLDPMLGASYALNNGSRVFASVAKKTRFATFQDMKADDGKLYKLDPERSLSYAAGWEADLGKGWLNQLNISGFYHDVDDRIGELCIDRDPDDGYCYIATPVNIGTAEYYGSEISLSGDLTDALRYSLDHTYTHARDKSDDAETEYLRDLPRNEFTAILIWDEAVTGISANLRMNYKDKFMVYWDGEDTLWEKDVFTMDIGARKDFYNQQLTAYFNVNNLLDENFYEGDGQANEGRNFEVGLTYRF</sequence>
<feature type="domain" description="TonB-dependent receptor plug" evidence="15">
    <location>
        <begin position="50"/>
        <end position="146"/>
    </location>
</feature>
<dbReference type="Gene3D" id="2.170.130.10">
    <property type="entry name" value="TonB-dependent receptor, plug domain"/>
    <property type="match status" value="1"/>
</dbReference>
<evidence type="ECO:0000256" key="8">
    <source>
        <dbReference type="ARBA" id="ARBA00023136"/>
    </source>
</evidence>
<dbReference type="CDD" id="cd01347">
    <property type="entry name" value="ligand_gated_channel"/>
    <property type="match status" value="1"/>
</dbReference>
<accession>A0A4U1BVP8</accession>
<evidence type="ECO:0000313" key="17">
    <source>
        <dbReference type="Proteomes" id="UP000305675"/>
    </source>
</evidence>
<keyword evidence="4 11" id="KW-1134">Transmembrane beta strand</keyword>
<keyword evidence="5 11" id="KW-0812">Transmembrane</keyword>
<evidence type="ECO:0000256" key="5">
    <source>
        <dbReference type="ARBA" id="ARBA00022692"/>
    </source>
</evidence>
<evidence type="ECO:0000256" key="9">
    <source>
        <dbReference type="ARBA" id="ARBA00023170"/>
    </source>
</evidence>
<evidence type="ECO:0000256" key="7">
    <source>
        <dbReference type="ARBA" id="ARBA00023077"/>
    </source>
</evidence>
<comment type="similarity">
    <text evidence="2">Belongs to the TonB-dependent receptor family. Hemoglobin/haptoglobin binding protein subfamily.</text>
</comment>
<comment type="subcellular location">
    <subcellularLocation>
        <location evidence="1 11">Cell outer membrane</location>
        <topology evidence="1 11">Multi-pass membrane protein</topology>
    </subcellularLocation>
</comment>